<reference evidence="3" key="1">
    <citation type="journal article" date="2017" name="Virus Res.">
        <title>The complete genome sequence of human adenovirus 84, a highly recombinant new Human mastadenovirus D type with a unique fiber gene.</title>
        <authorList>
            <person name="Kajan G.L."/>
            <person name="Kajon A.E."/>
            <person name="Pinto A.C."/>
            <person name="Bartha D."/>
            <person name="Arnberg N."/>
        </authorList>
    </citation>
    <scope>NUCLEOTIDE SEQUENCE [LARGE SCALE GENOMIC DNA]</scope>
    <source>
        <strain evidence="3">Hu/PAN/P309886/2011/84 [P43H17F84]</strain>
    </source>
</reference>
<name>A0A291B0J0_9ADEN</name>
<organism evidence="3">
    <name type="scientific">Human mastadenovirus D</name>
    <dbReference type="NCBI Taxonomy" id="130310"/>
    <lineage>
        <taxon>Viruses</taxon>
        <taxon>Varidnaviria</taxon>
        <taxon>Bamfordvirae</taxon>
        <taxon>Preplasmiviricota</taxon>
        <taxon>Polisuviricotina</taxon>
        <taxon>Pharingeaviricetes</taxon>
        <taxon>Rowavirales</taxon>
        <taxon>Adenoviridae</taxon>
        <taxon>Mastadenovirus</taxon>
        <taxon>Mastadenovirus dominans</taxon>
    </lineage>
</organism>
<sequence length="292" mass="32502">MKAFTACVLISIVTLIAAAGYTQISIPRGGSITLNGTFKNTTWTRYHTNGWKKICEWNVTAYKCHNNGSITITATNITSGRYKADSYKKEIRTSFFRNNKTTFEDSGNYEQQKLTLFNLTIIEPPTTKAPTTTKPTTVRTTRETTTQPTTVPTTHPTTTASTTTETTTHTTQLDTTVQNSTVLVRYLLREESTTEQTEATSSAFSSTANLTSLASVNETVIALKLDQDRGLDMQITFLIVCGIFILAVLLYYVFCKARSKSHRTIYRPVIGDPQPLQVEGGLRNLLFSFSVW</sequence>
<evidence type="ECO:0000313" key="3">
    <source>
        <dbReference type="EMBL" id="ATE86988.1"/>
    </source>
</evidence>
<keyword evidence="2" id="KW-0472">Membrane</keyword>
<evidence type="ECO:0000256" key="2">
    <source>
        <dbReference type="SAM" id="Phobius"/>
    </source>
</evidence>
<accession>A0A291B0J0</accession>
<feature type="region of interest" description="Disordered" evidence="1">
    <location>
        <begin position="125"/>
        <end position="172"/>
    </location>
</feature>
<dbReference type="EMBL" id="MF416150">
    <property type="protein sequence ID" value="ATE86988.1"/>
    <property type="molecule type" value="Genomic_DNA"/>
</dbReference>
<evidence type="ECO:0000256" key="1">
    <source>
        <dbReference type="SAM" id="MobiDB-lite"/>
    </source>
</evidence>
<dbReference type="Proteomes" id="UP000315317">
    <property type="component" value="Segment"/>
</dbReference>
<keyword evidence="2" id="KW-0812">Transmembrane</keyword>
<protein>
    <submittedName>
        <fullName evidence="3">Membrane glycoprotein E3 CR1-gamma</fullName>
    </submittedName>
</protein>
<feature type="transmembrane region" description="Helical" evidence="2">
    <location>
        <begin position="235"/>
        <end position="254"/>
    </location>
</feature>
<proteinExistence type="predicted"/>
<keyword evidence="2" id="KW-1133">Transmembrane helix</keyword>